<comment type="caution">
    <text evidence="1">The sequence shown here is derived from an EMBL/GenBank/DDBJ whole genome shotgun (WGS) entry which is preliminary data.</text>
</comment>
<dbReference type="Gene3D" id="3.30.420.10">
    <property type="entry name" value="Ribonuclease H-like superfamily/Ribonuclease H"/>
    <property type="match status" value="1"/>
</dbReference>
<gene>
    <name evidence="1" type="ORF">QQF64_008997</name>
</gene>
<protein>
    <recommendedName>
        <fullName evidence="3">Integrase catalytic domain-containing protein</fullName>
    </recommendedName>
</protein>
<dbReference type="EMBL" id="JAYMGO010000015">
    <property type="protein sequence ID" value="KAL1261170.1"/>
    <property type="molecule type" value="Genomic_DNA"/>
</dbReference>
<dbReference type="SUPFAM" id="SSF53098">
    <property type="entry name" value="Ribonuclease H-like"/>
    <property type="match status" value="1"/>
</dbReference>
<dbReference type="PANTHER" id="PTHR37984">
    <property type="entry name" value="PROTEIN CBG26694"/>
    <property type="match status" value="1"/>
</dbReference>
<evidence type="ECO:0000313" key="2">
    <source>
        <dbReference type="Proteomes" id="UP001558613"/>
    </source>
</evidence>
<reference evidence="1 2" key="1">
    <citation type="submission" date="2023-09" db="EMBL/GenBank/DDBJ databases">
        <authorList>
            <person name="Wang M."/>
        </authorList>
    </citation>
    <scope>NUCLEOTIDE SEQUENCE [LARGE SCALE GENOMIC DNA]</scope>
    <source>
        <strain evidence="1">GT-2023</strain>
        <tissue evidence="1">Liver</tissue>
    </source>
</reference>
<dbReference type="InterPro" id="IPR036397">
    <property type="entry name" value="RNaseH_sf"/>
</dbReference>
<dbReference type="InterPro" id="IPR012337">
    <property type="entry name" value="RNaseH-like_sf"/>
</dbReference>
<dbReference type="InterPro" id="IPR050951">
    <property type="entry name" value="Retrovirus_Pol_polyprotein"/>
</dbReference>
<evidence type="ECO:0008006" key="3">
    <source>
        <dbReference type="Google" id="ProtNLM"/>
    </source>
</evidence>
<sequence>MDGMLERFNQTLKSTLRKFVSDTGTDWDQWLPYLMFAYREVLQSSTGFSLFEMLYGRQVRGPLDVLKETWEGGNASQFNPLDGIPTLLTLRLL</sequence>
<organism evidence="1 2">
    <name type="scientific">Cirrhinus molitorella</name>
    <name type="common">mud carp</name>
    <dbReference type="NCBI Taxonomy" id="172907"/>
    <lineage>
        <taxon>Eukaryota</taxon>
        <taxon>Metazoa</taxon>
        <taxon>Chordata</taxon>
        <taxon>Craniata</taxon>
        <taxon>Vertebrata</taxon>
        <taxon>Euteleostomi</taxon>
        <taxon>Actinopterygii</taxon>
        <taxon>Neopterygii</taxon>
        <taxon>Teleostei</taxon>
        <taxon>Ostariophysi</taxon>
        <taxon>Cypriniformes</taxon>
        <taxon>Cyprinidae</taxon>
        <taxon>Labeoninae</taxon>
        <taxon>Labeonini</taxon>
        <taxon>Cirrhinus</taxon>
    </lineage>
</organism>
<dbReference type="Proteomes" id="UP001558613">
    <property type="component" value="Unassembled WGS sequence"/>
</dbReference>
<keyword evidence="2" id="KW-1185">Reference proteome</keyword>
<dbReference type="PANTHER" id="PTHR37984:SF15">
    <property type="entry name" value="INTEGRASE CATALYTIC DOMAIN-CONTAINING PROTEIN"/>
    <property type="match status" value="1"/>
</dbReference>
<name>A0ABR3M7S6_9TELE</name>
<evidence type="ECO:0000313" key="1">
    <source>
        <dbReference type="EMBL" id="KAL1261170.1"/>
    </source>
</evidence>
<proteinExistence type="predicted"/>
<accession>A0ABR3M7S6</accession>